<feature type="domain" description="HTH crp-type" evidence="5">
    <location>
        <begin position="127"/>
        <end position="198"/>
    </location>
</feature>
<dbReference type="Pfam" id="PF13545">
    <property type="entry name" value="HTH_Crp_2"/>
    <property type="match status" value="1"/>
</dbReference>
<evidence type="ECO:0000259" key="4">
    <source>
        <dbReference type="PROSITE" id="PS50042"/>
    </source>
</evidence>
<keyword evidence="3" id="KW-0804">Transcription</keyword>
<dbReference type="SUPFAM" id="SSF46785">
    <property type="entry name" value="Winged helix' DNA-binding domain"/>
    <property type="match status" value="1"/>
</dbReference>
<dbReference type="InterPro" id="IPR036390">
    <property type="entry name" value="WH_DNA-bd_sf"/>
</dbReference>
<evidence type="ECO:0000259" key="5">
    <source>
        <dbReference type="PROSITE" id="PS51063"/>
    </source>
</evidence>
<dbReference type="InterPro" id="IPR000595">
    <property type="entry name" value="cNMP-bd_dom"/>
</dbReference>
<evidence type="ECO:0000256" key="1">
    <source>
        <dbReference type="ARBA" id="ARBA00023015"/>
    </source>
</evidence>
<evidence type="ECO:0000256" key="2">
    <source>
        <dbReference type="ARBA" id="ARBA00023125"/>
    </source>
</evidence>
<evidence type="ECO:0000256" key="3">
    <source>
        <dbReference type="ARBA" id="ARBA00023163"/>
    </source>
</evidence>
<dbReference type="PANTHER" id="PTHR24567">
    <property type="entry name" value="CRP FAMILY TRANSCRIPTIONAL REGULATORY PROTEIN"/>
    <property type="match status" value="1"/>
</dbReference>
<dbReference type="Gene3D" id="2.60.120.10">
    <property type="entry name" value="Jelly Rolls"/>
    <property type="match status" value="1"/>
</dbReference>
<protein>
    <recommendedName>
        <fullName evidence="8">cAMP-binding domain of CRP or a regulatory subunit of cAMP-dependent protein kinases</fullName>
    </recommendedName>
</protein>
<dbReference type="CDD" id="cd00038">
    <property type="entry name" value="CAP_ED"/>
    <property type="match status" value="1"/>
</dbReference>
<dbReference type="InterPro" id="IPR036388">
    <property type="entry name" value="WH-like_DNA-bd_sf"/>
</dbReference>
<dbReference type="SMART" id="SM00100">
    <property type="entry name" value="cNMP"/>
    <property type="match status" value="1"/>
</dbReference>
<dbReference type="EMBL" id="BNAR01000005">
    <property type="protein sequence ID" value="GHH42143.1"/>
    <property type="molecule type" value="Genomic_DNA"/>
</dbReference>
<dbReference type="InterPro" id="IPR050397">
    <property type="entry name" value="Env_Response_Regulators"/>
</dbReference>
<dbReference type="InterPro" id="IPR014710">
    <property type="entry name" value="RmlC-like_jellyroll"/>
</dbReference>
<keyword evidence="7" id="KW-1185">Reference proteome</keyword>
<name>A0ABQ3MPI2_9PSEU</name>
<comment type="caution">
    <text evidence="6">The sequence shown here is derived from an EMBL/GenBank/DDBJ whole genome shotgun (WGS) entry which is preliminary data.</text>
</comment>
<dbReference type="PANTHER" id="PTHR24567:SF74">
    <property type="entry name" value="HTH-TYPE TRANSCRIPTIONAL REGULATOR ARCR"/>
    <property type="match status" value="1"/>
</dbReference>
<evidence type="ECO:0000313" key="7">
    <source>
        <dbReference type="Proteomes" id="UP000605568"/>
    </source>
</evidence>
<evidence type="ECO:0000313" key="6">
    <source>
        <dbReference type="EMBL" id="GHH42143.1"/>
    </source>
</evidence>
<feature type="domain" description="Cyclic nucleotide-binding" evidence="4">
    <location>
        <begin position="11"/>
        <end position="97"/>
    </location>
</feature>
<dbReference type="InterPro" id="IPR012318">
    <property type="entry name" value="HTH_CRP"/>
</dbReference>
<dbReference type="PROSITE" id="PS50042">
    <property type="entry name" value="CNMP_BINDING_3"/>
    <property type="match status" value="1"/>
</dbReference>
<keyword evidence="1" id="KW-0805">Transcription regulation</keyword>
<evidence type="ECO:0008006" key="8">
    <source>
        <dbReference type="Google" id="ProtNLM"/>
    </source>
</evidence>
<dbReference type="Pfam" id="PF00027">
    <property type="entry name" value="cNMP_binding"/>
    <property type="match status" value="1"/>
</dbReference>
<dbReference type="PROSITE" id="PS51063">
    <property type="entry name" value="HTH_CRP_2"/>
    <property type="match status" value="1"/>
</dbReference>
<dbReference type="Gene3D" id="1.10.10.10">
    <property type="entry name" value="Winged helix-like DNA-binding domain superfamily/Winged helix DNA-binding domain"/>
    <property type="match status" value="1"/>
</dbReference>
<gene>
    <name evidence="6" type="ORF">GCM10017774_37940</name>
</gene>
<dbReference type="InterPro" id="IPR018490">
    <property type="entry name" value="cNMP-bd_dom_sf"/>
</dbReference>
<accession>A0ABQ3MPI2</accession>
<proteinExistence type="predicted"/>
<sequence length="198" mass="21385">MGAWLAVGSWRTYKAGEVLLREGERADSVHLLIDGCVKVVSEPPKGRAALLAVRGGGSLIGELAALNGDVRSATVVACSRSPVWTREISVERFNAVLAEDGAAMSVVATAVTGKFRSATRRRVDMAQPLARRLARVLVELVEEHGTALKPGVYVIAVHLTQVELGSLIGMAESTVFRLFQKWRRHGVLEPSAPHEVQR</sequence>
<keyword evidence="2" id="KW-0238">DNA-binding</keyword>
<dbReference type="SUPFAM" id="SSF51206">
    <property type="entry name" value="cAMP-binding domain-like"/>
    <property type="match status" value="1"/>
</dbReference>
<dbReference type="Proteomes" id="UP000605568">
    <property type="component" value="Unassembled WGS sequence"/>
</dbReference>
<reference evidence="7" key="1">
    <citation type="journal article" date="2019" name="Int. J. Syst. Evol. Microbiol.">
        <title>The Global Catalogue of Microorganisms (GCM) 10K type strain sequencing project: providing services to taxonomists for standard genome sequencing and annotation.</title>
        <authorList>
            <consortium name="The Broad Institute Genomics Platform"/>
            <consortium name="The Broad Institute Genome Sequencing Center for Infectious Disease"/>
            <person name="Wu L."/>
            <person name="Ma J."/>
        </authorList>
    </citation>
    <scope>NUCLEOTIDE SEQUENCE [LARGE SCALE GENOMIC DNA]</scope>
    <source>
        <strain evidence="7">CGMCC 4.7367</strain>
    </source>
</reference>
<organism evidence="6 7">
    <name type="scientific">Lentzea cavernae</name>
    <dbReference type="NCBI Taxonomy" id="2020703"/>
    <lineage>
        <taxon>Bacteria</taxon>
        <taxon>Bacillati</taxon>
        <taxon>Actinomycetota</taxon>
        <taxon>Actinomycetes</taxon>
        <taxon>Pseudonocardiales</taxon>
        <taxon>Pseudonocardiaceae</taxon>
        <taxon>Lentzea</taxon>
    </lineage>
</organism>